<dbReference type="SUPFAM" id="SSF56176">
    <property type="entry name" value="FAD-binding/transporter-associated domain-like"/>
    <property type="match status" value="1"/>
</dbReference>
<organism evidence="9 10">
    <name type="scientific">Mycolicibacter nonchromogenicus</name>
    <name type="common">Mycobacterium nonchromogenicum</name>
    <dbReference type="NCBI Taxonomy" id="1782"/>
    <lineage>
        <taxon>Bacteria</taxon>
        <taxon>Bacillati</taxon>
        <taxon>Actinomycetota</taxon>
        <taxon>Actinomycetes</taxon>
        <taxon>Mycobacteriales</taxon>
        <taxon>Mycobacteriaceae</taxon>
        <taxon>Mycolicibacter</taxon>
    </lineage>
</organism>
<evidence type="ECO:0000313" key="9">
    <source>
        <dbReference type="EMBL" id="ORW25408.1"/>
    </source>
</evidence>
<feature type="binding site" evidence="6">
    <location>
        <begin position="274"/>
        <end position="280"/>
    </location>
    <ligand>
        <name>FAD</name>
        <dbReference type="ChEBI" id="CHEBI:57692"/>
    </ligand>
</feature>
<comment type="caution">
    <text evidence="9">The sequence shown here is derived from an EMBL/GenBank/DDBJ whole genome shotgun (WGS) entry which is preliminary data.</text>
</comment>
<dbReference type="SUPFAM" id="SSF55103">
    <property type="entry name" value="FAD-linked oxidases, C-terminal domain"/>
    <property type="match status" value="1"/>
</dbReference>
<keyword evidence="10" id="KW-1185">Reference proteome</keyword>
<evidence type="ECO:0000256" key="2">
    <source>
        <dbReference type="ARBA" id="ARBA00022630"/>
    </source>
</evidence>
<dbReference type="GO" id="GO:0008610">
    <property type="term" value="P:lipid biosynthetic process"/>
    <property type="evidence" value="ECO:0007669"/>
    <property type="project" value="InterPro"/>
</dbReference>
<evidence type="ECO:0000256" key="6">
    <source>
        <dbReference type="PIRSR" id="PIRSR625650-3"/>
    </source>
</evidence>
<dbReference type="InterPro" id="IPR004113">
    <property type="entry name" value="FAD-bd_oxidored_4_C"/>
</dbReference>
<keyword evidence="3 6" id="KW-0274">FAD</keyword>
<dbReference type="EMBL" id="LQPI01000018">
    <property type="protein sequence ID" value="ORW25408.1"/>
    <property type="molecule type" value="Genomic_DNA"/>
</dbReference>
<dbReference type="PROSITE" id="PS51387">
    <property type="entry name" value="FAD_PCMH"/>
    <property type="match status" value="1"/>
</dbReference>
<dbReference type="Pfam" id="PF02913">
    <property type="entry name" value="FAD-oxidase_C"/>
    <property type="match status" value="1"/>
</dbReference>
<accession>A0A1X1ZQ80</accession>
<dbReference type="InterPro" id="IPR036318">
    <property type="entry name" value="FAD-bd_PCMH-like_sf"/>
</dbReference>
<feature type="site" description="Important for enzyme activity" evidence="7">
    <location>
        <position position="325"/>
    </location>
</feature>
<dbReference type="Proteomes" id="UP000193108">
    <property type="component" value="Unassembled WGS sequence"/>
</dbReference>
<evidence type="ECO:0000256" key="4">
    <source>
        <dbReference type="PIRSR" id="PIRSR625650-1"/>
    </source>
</evidence>
<dbReference type="InterPro" id="IPR016166">
    <property type="entry name" value="FAD-bd_PCMH"/>
</dbReference>
<feature type="binding site" evidence="6">
    <location>
        <begin position="141"/>
        <end position="147"/>
    </location>
    <ligand>
        <name>FAD</name>
        <dbReference type="ChEBI" id="CHEBI:57692"/>
    </ligand>
</feature>
<sequence length="542" mass="56714">MTQADADDALTPPMKWNAWGDPAAAKPLSDGIRQLLKAALGVDVASTQERDPSQVSLTPSALTEEDHAALAAIVGDRHCRTDHAARLLHAGGKSTLDLLRRNDSGTQDAPDAVLLPGGPDGEDQLQAILRHCSQHAIAVVPFGGGTSVVGGLDPIRGDFSAVVCVDLRRFDQLLNLDEVSGEAEFGAGVTGPDAERLLGEHGFSLGHFPQSFQFATLGGFAATRSSGQDSAGYGRFDDMVRGLRMITPAGVLDLGRAPASAAGPDLRQLLLGSEGVFGIITRVRVRVHPVPATTRYEAWSFPDFATGAAALRAVTQTGTGPTVIRLSDEAETGVNLATAEQIGEQQVTGGCLAITLFEGTAEHAESRHAETRAVLSAHGGTSLGEEPARAWEHGRFSAPYLRDSLLAAGALCETLETATDWARVPTLKTAVTEALTTALADSGTPALVMCHISHVYPTGASLYFTVVAGQRGNPIEQWRAAKVAAGDAIMRAGGTITHHHAVGADHRPWMSEEVGELGVQVLRAVKATLDPAGILNPGKLIP</sequence>
<dbReference type="PANTHER" id="PTHR46568">
    <property type="entry name" value="ALKYLDIHYDROXYACETONEPHOSPHATE SYNTHASE, PEROXISOMAL"/>
    <property type="match status" value="1"/>
</dbReference>
<dbReference type="InterPro" id="IPR016171">
    <property type="entry name" value="Vanillyl_alc_oxidase_C-sub2"/>
</dbReference>
<dbReference type="PANTHER" id="PTHR46568:SF1">
    <property type="entry name" value="ALKYLDIHYDROXYACETONEPHOSPHATE SYNTHASE, PEROXISOMAL"/>
    <property type="match status" value="1"/>
</dbReference>
<protein>
    <submittedName>
        <fullName evidence="9">Flavoprotein</fullName>
    </submittedName>
</protein>
<dbReference type="InterPro" id="IPR016169">
    <property type="entry name" value="FAD-bd_PCMH_sub2"/>
</dbReference>
<dbReference type="Gene3D" id="3.30.300.330">
    <property type="match status" value="1"/>
</dbReference>
<dbReference type="GO" id="GO:0008609">
    <property type="term" value="F:alkylglycerone-phosphate synthase activity"/>
    <property type="evidence" value="ECO:0007669"/>
    <property type="project" value="InterPro"/>
</dbReference>
<proteinExistence type="inferred from homology"/>
<dbReference type="Gene3D" id="3.30.70.3450">
    <property type="match status" value="1"/>
</dbReference>
<evidence type="ECO:0000313" key="10">
    <source>
        <dbReference type="Proteomes" id="UP000193108"/>
    </source>
</evidence>
<dbReference type="AlphaFoldDB" id="A0A1X1ZQ80"/>
<dbReference type="InterPro" id="IPR025650">
    <property type="entry name" value="Alkyl-DHAP_Synthase"/>
</dbReference>
<comment type="cofactor">
    <cofactor evidence="6">
        <name>FAD</name>
        <dbReference type="ChEBI" id="CHEBI:57692"/>
    </cofactor>
</comment>
<feature type="domain" description="FAD-binding PCMH-type" evidence="8">
    <location>
        <begin position="106"/>
        <end position="290"/>
    </location>
</feature>
<evidence type="ECO:0000259" key="8">
    <source>
        <dbReference type="PROSITE" id="PS51387"/>
    </source>
</evidence>
<evidence type="ECO:0000256" key="5">
    <source>
        <dbReference type="PIRSR" id="PIRSR625650-2"/>
    </source>
</evidence>
<dbReference type="STRING" id="1782.AWC18_01775"/>
<evidence type="ECO:0000256" key="3">
    <source>
        <dbReference type="ARBA" id="ARBA00022827"/>
    </source>
</evidence>
<evidence type="ECO:0000256" key="7">
    <source>
        <dbReference type="PIRSR" id="PIRSR625650-4"/>
    </source>
</evidence>
<dbReference type="GO" id="GO:0071949">
    <property type="term" value="F:FAD binding"/>
    <property type="evidence" value="ECO:0007669"/>
    <property type="project" value="InterPro"/>
</dbReference>
<feature type="active site" description="Proton donor/acceptor" evidence="4">
    <location>
        <position position="463"/>
    </location>
</feature>
<dbReference type="Gene3D" id="3.30.465.10">
    <property type="match status" value="1"/>
</dbReference>
<dbReference type="Gene3D" id="1.10.45.10">
    <property type="entry name" value="Vanillyl-alcohol Oxidase, Chain A, domain 4"/>
    <property type="match status" value="1"/>
</dbReference>
<dbReference type="InterPro" id="IPR006094">
    <property type="entry name" value="Oxid_FAD_bind_N"/>
</dbReference>
<feature type="binding site" evidence="6">
    <location>
        <begin position="223"/>
        <end position="226"/>
    </location>
    <ligand>
        <name>FAD</name>
        <dbReference type="ChEBI" id="CHEBI:57692"/>
    </ligand>
</feature>
<reference evidence="9 10" key="1">
    <citation type="submission" date="2016-01" db="EMBL/GenBank/DDBJ databases">
        <title>The new phylogeny of the genus Mycobacterium.</title>
        <authorList>
            <person name="Tarcisio F."/>
            <person name="Conor M."/>
            <person name="Antonella G."/>
            <person name="Elisabetta G."/>
            <person name="Giulia F.S."/>
            <person name="Sara T."/>
            <person name="Anna F."/>
            <person name="Clotilde B."/>
            <person name="Roberto B."/>
            <person name="Veronica D.S."/>
            <person name="Fabio R."/>
            <person name="Monica P."/>
            <person name="Olivier J."/>
            <person name="Enrico T."/>
            <person name="Nicola S."/>
        </authorList>
    </citation>
    <scope>NUCLEOTIDE SEQUENCE [LARGE SCALE GENOMIC DNA]</scope>
    <source>
        <strain evidence="9 10">DSM 44164</strain>
    </source>
</reference>
<feature type="binding site" evidence="5">
    <location>
        <position position="402"/>
    </location>
    <ligand>
        <name>substrate</name>
    </ligand>
</feature>
<gene>
    <name evidence="9" type="ORF">AWC18_01775</name>
</gene>
<keyword evidence="2" id="KW-0285">Flavoprotein</keyword>
<evidence type="ECO:0000256" key="1">
    <source>
        <dbReference type="ARBA" id="ARBA00008000"/>
    </source>
</evidence>
<comment type="similarity">
    <text evidence="1">Belongs to the FAD-binding oxidoreductase/transferase type 4 family.</text>
</comment>
<name>A0A1X1ZQ80_MYCNO</name>
<dbReference type="InterPro" id="IPR016164">
    <property type="entry name" value="FAD-linked_Oxase-like_C"/>
</dbReference>
<dbReference type="Pfam" id="PF01565">
    <property type="entry name" value="FAD_binding_4"/>
    <property type="match status" value="1"/>
</dbReference>